<gene>
    <name evidence="2" type="ORF">g.38413</name>
</gene>
<feature type="region of interest" description="Disordered" evidence="1">
    <location>
        <begin position="23"/>
        <end position="47"/>
    </location>
</feature>
<reference evidence="2" key="1">
    <citation type="submission" date="2015-12" db="EMBL/GenBank/DDBJ databases">
        <title>De novo transcriptome assembly of four potential Pierce s Disease insect vectors from Arizona vineyards.</title>
        <authorList>
            <person name="Tassone E.E."/>
        </authorList>
    </citation>
    <scope>NUCLEOTIDE SEQUENCE</scope>
</reference>
<feature type="non-terminal residue" evidence="2">
    <location>
        <position position="122"/>
    </location>
</feature>
<dbReference type="EMBL" id="GEDC01027865">
    <property type="protein sequence ID" value="JAS09433.1"/>
    <property type="molecule type" value="Transcribed_RNA"/>
</dbReference>
<evidence type="ECO:0000256" key="1">
    <source>
        <dbReference type="SAM" id="MobiDB-lite"/>
    </source>
</evidence>
<organism evidence="2">
    <name type="scientific">Clastoptera arizonana</name>
    <name type="common">Arizona spittle bug</name>
    <dbReference type="NCBI Taxonomy" id="38151"/>
    <lineage>
        <taxon>Eukaryota</taxon>
        <taxon>Metazoa</taxon>
        <taxon>Ecdysozoa</taxon>
        <taxon>Arthropoda</taxon>
        <taxon>Hexapoda</taxon>
        <taxon>Insecta</taxon>
        <taxon>Pterygota</taxon>
        <taxon>Neoptera</taxon>
        <taxon>Paraneoptera</taxon>
        <taxon>Hemiptera</taxon>
        <taxon>Auchenorrhyncha</taxon>
        <taxon>Cercopoidea</taxon>
        <taxon>Clastopteridae</taxon>
        <taxon>Clastoptera</taxon>
    </lineage>
</organism>
<feature type="non-terminal residue" evidence="2">
    <location>
        <position position="1"/>
    </location>
</feature>
<name>A0A1B6C7G7_9HEMI</name>
<sequence>SLVARDAFTQSLITLGLLDPSTCSGMNSSDNNHTTPNKSQHSTPKQHSYKLSLVECICVPPMSRNSRLSSAALQLLRSGAGTDMVFDVIPTPETGEPVINQTGAEIGVTEPVVSPNAVPEEP</sequence>
<accession>A0A1B6C7G7</accession>
<evidence type="ECO:0000313" key="2">
    <source>
        <dbReference type="EMBL" id="JAS09433.1"/>
    </source>
</evidence>
<proteinExistence type="predicted"/>
<protein>
    <submittedName>
        <fullName evidence="2">Uncharacterized protein</fullName>
    </submittedName>
</protein>
<feature type="compositionally biased region" description="Polar residues" evidence="1">
    <location>
        <begin position="23"/>
        <end position="46"/>
    </location>
</feature>
<dbReference type="AlphaFoldDB" id="A0A1B6C7G7"/>